<evidence type="ECO:0000256" key="2">
    <source>
        <dbReference type="SAM" id="MobiDB-lite"/>
    </source>
</evidence>
<reference evidence="4 5" key="1">
    <citation type="journal article" date="2010" name="J. Bacteriol.">
        <title>Genome sequence of Lentisphaera araneosa HTCC2155T, the type species of the order Lentisphaerales in the phylum Lentisphaerae.</title>
        <authorList>
            <person name="Thrash J.C."/>
            <person name="Cho J.C."/>
            <person name="Vergin K.L."/>
            <person name="Morris R.M."/>
            <person name="Giovannoni S.J."/>
        </authorList>
    </citation>
    <scope>NUCLEOTIDE SEQUENCE [LARGE SCALE GENOMIC DNA]</scope>
    <source>
        <strain evidence="4 5">HTCC2155</strain>
    </source>
</reference>
<dbReference type="PANTHER" id="PTHR30093:SF2">
    <property type="entry name" value="TYPE II SECRETION SYSTEM PROTEIN H"/>
    <property type="match status" value="1"/>
</dbReference>
<dbReference type="Gene3D" id="3.30.700.10">
    <property type="entry name" value="Glycoprotein, Type 4 Pilin"/>
    <property type="match status" value="1"/>
</dbReference>
<feature type="transmembrane region" description="Helical" evidence="3">
    <location>
        <begin position="7"/>
        <end position="28"/>
    </location>
</feature>
<proteinExistence type="predicted"/>
<dbReference type="InterPro" id="IPR000983">
    <property type="entry name" value="Bac_GSPG_pilin"/>
</dbReference>
<protein>
    <submittedName>
        <fullName evidence="4">Uncharacterized protein</fullName>
    </submittedName>
</protein>
<keyword evidence="1" id="KW-0488">Methylation</keyword>
<dbReference type="InterPro" id="IPR045584">
    <property type="entry name" value="Pilin-like"/>
</dbReference>
<dbReference type="AlphaFoldDB" id="A6DK07"/>
<sequence length="176" mass="18911">MRKKFTLIDALVIIFIMGLLTPIILPSLGSARDKARQKGCTGNLKMIGTAMIMYFHDGAETNIPTSSSSYLQSYSSAPKNDPGDVWELEYGALSCMAKRNTGTDPKAKVYSFCEGIAGAKFKYIEDPQSRVATESYIQGSEATADTHKTGGRANILAGDGHVESSTGGFDQRVDGL</sequence>
<evidence type="ECO:0000256" key="1">
    <source>
        <dbReference type="ARBA" id="ARBA00022481"/>
    </source>
</evidence>
<keyword evidence="5" id="KW-1185">Reference proteome</keyword>
<dbReference type="OrthoDB" id="5296638at2"/>
<dbReference type="PANTHER" id="PTHR30093">
    <property type="entry name" value="GENERAL SECRETION PATHWAY PROTEIN G"/>
    <property type="match status" value="1"/>
</dbReference>
<evidence type="ECO:0000313" key="4">
    <source>
        <dbReference type="EMBL" id="EDM28231.1"/>
    </source>
</evidence>
<dbReference type="SUPFAM" id="SSF54523">
    <property type="entry name" value="Pili subunits"/>
    <property type="match status" value="1"/>
</dbReference>
<dbReference type="RefSeq" id="WP_007278223.1">
    <property type="nucleotide sequence ID" value="NZ_ABCK01000006.1"/>
</dbReference>
<dbReference type="EMBL" id="ABCK01000006">
    <property type="protein sequence ID" value="EDM28231.1"/>
    <property type="molecule type" value="Genomic_DNA"/>
</dbReference>
<comment type="caution">
    <text evidence="4">The sequence shown here is derived from an EMBL/GenBank/DDBJ whole genome shotgun (WGS) entry which is preliminary data.</text>
</comment>
<organism evidence="4 5">
    <name type="scientific">Lentisphaera araneosa HTCC2155</name>
    <dbReference type="NCBI Taxonomy" id="313628"/>
    <lineage>
        <taxon>Bacteria</taxon>
        <taxon>Pseudomonadati</taxon>
        <taxon>Lentisphaerota</taxon>
        <taxon>Lentisphaeria</taxon>
        <taxon>Lentisphaerales</taxon>
        <taxon>Lentisphaeraceae</taxon>
        <taxon>Lentisphaera</taxon>
    </lineage>
</organism>
<gene>
    <name evidence="4" type="ORF">LNTAR_12781</name>
</gene>
<dbReference type="GO" id="GO:0015628">
    <property type="term" value="P:protein secretion by the type II secretion system"/>
    <property type="evidence" value="ECO:0007669"/>
    <property type="project" value="InterPro"/>
</dbReference>
<evidence type="ECO:0000313" key="5">
    <source>
        <dbReference type="Proteomes" id="UP000004947"/>
    </source>
</evidence>
<keyword evidence="3" id="KW-1133">Transmembrane helix</keyword>
<accession>A6DK07</accession>
<dbReference type="GO" id="GO:0015627">
    <property type="term" value="C:type II protein secretion system complex"/>
    <property type="evidence" value="ECO:0007669"/>
    <property type="project" value="InterPro"/>
</dbReference>
<evidence type="ECO:0000256" key="3">
    <source>
        <dbReference type="SAM" id="Phobius"/>
    </source>
</evidence>
<keyword evidence="3" id="KW-0812">Transmembrane</keyword>
<name>A6DK07_9BACT</name>
<dbReference type="STRING" id="313628.LNTAR_12781"/>
<dbReference type="Proteomes" id="UP000004947">
    <property type="component" value="Unassembled WGS sequence"/>
</dbReference>
<dbReference type="PRINTS" id="PR00813">
    <property type="entry name" value="BCTERIALGSPG"/>
</dbReference>
<keyword evidence="3" id="KW-0472">Membrane</keyword>
<feature type="region of interest" description="Disordered" evidence="2">
    <location>
        <begin position="157"/>
        <end position="176"/>
    </location>
</feature>
<dbReference type="eggNOG" id="COG4968">
    <property type="taxonomic scope" value="Bacteria"/>
</dbReference>